<dbReference type="InterPro" id="IPR000387">
    <property type="entry name" value="Tyr_Pase_dom"/>
</dbReference>
<comment type="similarity">
    <text evidence="1">Belongs to the protein-tyrosine phosphatase family.</text>
</comment>
<dbReference type="Gene3D" id="3.90.190.10">
    <property type="entry name" value="Protein tyrosine phosphatase superfamily"/>
    <property type="match status" value="1"/>
</dbReference>
<dbReference type="Proteomes" id="UP000199267">
    <property type="component" value="Unassembled WGS sequence"/>
</dbReference>
<keyword evidence="2" id="KW-0472">Membrane</keyword>
<dbReference type="CDD" id="cd14529">
    <property type="entry name" value="TpbA-like"/>
    <property type="match status" value="1"/>
</dbReference>
<feature type="domain" description="Tyrosine specific protein phosphatases" evidence="3">
    <location>
        <begin position="123"/>
        <end position="176"/>
    </location>
</feature>
<dbReference type="Pfam" id="PF03162">
    <property type="entry name" value="Y_phosphatase2"/>
    <property type="match status" value="1"/>
</dbReference>
<evidence type="ECO:0000259" key="3">
    <source>
        <dbReference type="PROSITE" id="PS50056"/>
    </source>
</evidence>
<organism evidence="5 7">
    <name type="scientific">Azotobacter beijerinckii</name>
    <dbReference type="NCBI Taxonomy" id="170623"/>
    <lineage>
        <taxon>Bacteria</taxon>
        <taxon>Pseudomonadati</taxon>
        <taxon>Pseudomonadota</taxon>
        <taxon>Gammaproteobacteria</taxon>
        <taxon>Pseudomonadales</taxon>
        <taxon>Pseudomonadaceae</taxon>
        <taxon>Azotobacter</taxon>
    </lineage>
</organism>
<dbReference type="EMBL" id="FOFJ01000017">
    <property type="protein sequence ID" value="SEQ73723.1"/>
    <property type="molecule type" value="Genomic_DNA"/>
</dbReference>
<accession>A0A1H9IGK9</accession>
<sequence length="240" mass="26863">MHIRLEIKKKLQLEALYFVSALALFCLYLSLAPEKTPEIMAPVKVAVSRQTWATPVDKSFNLYEMSPTLFRSALPDRDNLELLQKLNTHTVISFIKNDDKAWLGNAPIRLVSLPMHADRVSDDDVLHALRLIRKAETQGPVLIHCKHGNNRTGLISAMYRIVIQGWSKEEALDEMQHGGFGDIEDMTDATNYVRSADTDGIRTALAQGNDCTTQVSTCYIGSWFTHAIHGSDTPEEIPGK</sequence>
<name>A0A1H9IGK9_9GAMM</name>
<dbReference type="EMBL" id="FNYQ01000018">
    <property type="protein sequence ID" value="SEI71576.1"/>
    <property type="molecule type" value="Genomic_DNA"/>
</dbReference>
<protein>
    <submittedName>
        <fullName evidence="5">Tyrosine phosphatase family protein</fullName>
    </submittedName>
</protein>
<dbReference type="InterPro" id="IPR029021">
    <property type="entry name" value="Prot-tyrosine_phosphatase-like"/>
</dbReference>
<dbReference type="SUPFAM" id="SSF52799">
    <property type="entry name" value="(Phosphotyrosine protein) phosphatases II"/>
    <property type="match status" value="1"/>
</dbReference>
<evidence type="ECO:0000313" key="4">
    <source>
        <dbReference type="EMBL" id="SEI71576.1"/>
    </source>
</evidence>
<keyword evidence="2" id="KW-1133">Transmembrane helix</keyword>
<dbReference type="InterPro" id="IPR016130">
    <property type="entry name" value="Tyr_Pase_AS"/>
</dbReference>
<reference evidence="6 7" key="1">
    <citation type="submission" date="2016-10" db="EMBL/GenBank/DDBJ databases">
        <authorList>
            <person name="de Groot N.N."/>
        </authorList>
    </citation>
    <scope>NUCLEOTIDE SEQUENCE [LARGE SCALE GENOMIC DNA]</scope>
    <source>
        <strain evidence="4 6">DSM 373</strain>
        <strain evidence="5 7">DSM 378</strain>
    </source>
</reference>
<dbReference type="AlphaFoldDB" id="A0A1H9IGK9"/>
<dbReference type="InterPro" id="IPR004861">
    <property type="entry name" value="Siw14-like"/>
</dbReference>
<evidence type="ECO:0000313" key="5">
    <source>
        <dbReference type="EMBL" id="SEQ73723.1"/>
    </source>
</evidence>
<feature type="transmembrane region" description="Helical" evidence="2">
    <location>
        <begin position="12"/>
        <end position="31"/>
    </location>
</feature>
<dbReference type="PROSITE" id="PS50056">
    <property type="entry name" value="TYR_PHOSPHATASE_2"/>
    <property type="match status" value="1"/>
</dbReference>
<evidence type="ECO:0000313" key="6">
    <source>
        <dbReference type="Proteomes" id="UP000199250"/>
    </source>
</evidence>
<proteinExistence type="inferred from homology"/>
<keyword evidence="2" id="KW-0812">Transmembrane</keyword>
<dbReference type="GO" id="GO:0016791">
    <property type="term" value="F:phosphatase activity"/>
    <property type="evidence" value="ECO:0007669"/>
    <property type="project" value="TreeGrafter"/>
</dbReference>
<evidence type="ECO:0000256" key="2">
    <source>
        <dbReference type="SAM" id="Phobius"/>
    </source>
</evidence>
<dbReference type="PANTHER" id="PTHR31126">
    <property type="entry name" value="TYROSINE-PROTEIN PHOSPHATASE"/>
    <property type="match status" value="1"/>
</dbReference>
<dbReference type="PANTHER" id="PTHR31126:SF72">
    <property type="entry name" value="DUAL SPECIFICITY PROTEIN PHOSPHATASE TPBA"/>
    <property type="match status" value="1"/>
</dbReference>
<dbReference type="PROSITE" id="PS00383">
    <property type="entry name" value="TYR_PHOSPHATASE_1"/>
    <property type="match status" value="1"/>
</dbReference>
<evidence type="ECO:0000313" key="7">
    <source>
        <dbReference type="Proteomes" id="UP000199267"/>
    </source>
</evidence>
<dbReference type="Proteomes" id="UP000199250">
    <property type="component" value="Unassembled WGS sequence"/>
</dbReference>
<gene>
    <name evidence="4" type="ORF">SAMN04244572_01419</name>
    <name evidence="5" type="ORF">SAMN04244573_02154</name>
</gene>
<evidence type="ECO:0000256" key="1">
    <source>
        <dbReference type="ARBA" id="ARBA00009580"/>
    </source>
</evidence>